<dbReference type="Pfam" id="PF11450">
    <property type="entry name" value="DUF3008"/>
    <property type="match status" value="1"/>
</dbReference>
<name>A0ABV1SH35_9RHOB</name>
<proteinExistence type="predicted"/>
<keyword evidence="2" id="KW-1185">Reference proteome</keyword>
<reference evidence="1 2" key="2">
    <citation type="submission" date="2024-06" db="EMBL/GenBank/DDBJ databases">
        <title>Thioclava kandeliae sp. nov. from a rhizosphere soil sample of Kandelia candel in a mangrove.</title>
        <authorList>
            <person name="Mu T."/>
        </authorList>
    </citation>
    <scope>NUCLEOTIDE SEQUENCE [LARGE SCALE GENOMIC DNA]</scope>
    <source>
        <strain evidence="1 2">CPCC 100088</strain>
    </source>
</reference>
<dbReference type="EMBL" id="JAYWLC010000007">
    <property type="protein sequence ID" value="MER5172215.1"/>
    <property type="molecule type" value="Genomic_DNA"/>
</dbReference>
<comment type="caution">
    <text evidence="1">The sequence shown here is derived from an EMBL/GenBank/DDBJ whole genome shotgun (WGS) entry which is preliminary data.</text>
</comment>
<evidence type="ECO:0000313" key="2">
    <source>
        <dbReference type="Proteomes" id="UP001438953"/>
    </source>
</evidence>
<dbReference type="Proteomes" id="UP001438953">
    <property type="component" value="Unassembled WGS sequence"/>
</dbReference>
<organism evidence="1 2">
    <name type="scientific">Thioclava kandeliae</name>
    <dbReference type="NCBI Taxonomy" id="3070818"/>
    <lineage>
        <taxon>Bacteria</taxon>
        <taxon>Pseudomonadati</taxon>
        <taxon>Pseudomonadota</taxon>
        <taxon>Alphaproteobacteria</taxon>
        <taxon>Rhodobacterales</taxon>
        <taxon>Paracoccaceae</taxon>
        <taxon>Thioclava</taxon>
    </lineage>
</organism>
<gene>
    <name evidence="1" type="ORF">VSX56_10540</name>
</gene>
<accession>A0ABV1SH35</accession>
<sequence length="57" mass="6285">MISVSNARAAQVALAARKGLRKERDLRGMSRDMFDQLTIGELEELAHSVLPHMLGGH</sequence>
<evidence type="ECO:0000313" key="1">
    <source>
        <dbReference type="EMBL" id="MER5172215.1"/>
    </source>
</evidence>
<dbReference type="InterPro" id="IPR021553">
    <property type="entry name" value="DUF3008"/>
</dbReference>
<protein>
    <submittedName>
        <fullName evidence="1">DUF3008 family protein</fullName>
    </submittedName>
</protein>
<dbReference type="RefSeq" id="WP_350936946.1">
    <property type="nucleotide sequence ID" value="NZ_JAYWLC010000007.1"/>
</dbReference>
<reference evidence="1 2" key="1">
    <citation type="submission" date="2024-01" db="EMBL/GenBank/DDBJ databases">
        <authorList>
            <person name="Deng Y."/>
            <person name="Su J."/>
        </authorList>
    </citation>
    <scope>NUCLEOTIDE SEQUENCE [LARGE SCALE GENOMIC DNA]</scope>
    <source>
        <strain evidence="1 2">CPCC 100088</strain>
    </source>
</reference>